<protein>
    <submittedName>
        <fullName evidence="2">Uncharacterized protein</fullName>
    </submittedName>
</protein>
<evidence type="ECO:0000313" key="3">
    <source>
        <dbReference type="Proteomes" id="UP000244893"/>
    </source>
</evidence>
<reference evidence="2 3" key="1">
    <citation type="submission" date="2018-05" db="EMBL/GenBank/DDBJ databases">
        <title>Amnibacterium sp. M8JJ-5, whole genome shotgun sequence.</title>
        <authorList>
            <person name="Tuo L."/>
        </authorList>
    </citation>
    <scope>NUCLEOTIDE SEQUENCE [LARGE SCALE GENOMIC DNA]</scope>
    <source>
        <strain evidence="2 3">M8JJ-5</strain>
    </source>
</reference>
<gene>
    <name evidence="2" type="ORF">DDQ50_14825</name>
</gene>
<accession>A0A2V1HME6</accession>
<keyword evidence="3" id="KW-1185">Reference proteome</keyword>
<dbReference type="EMBL" id="QEOP01000003">
    <property type="protein sequence ID" value="PVZ93581.1"/>
    <property type="molecule type" value="Genomic_DNA"/>
</dbReference>
<dbReference type="AlphaFoldDB" id="A0A2V1HME6"/>
<feature type="compositionally biased region" description="Low complexity" evidence="1">
    <location>
        <begin position="39"/>
        <end position="49"/>
    </location>
</feature>
<name>A0A2V1HME6_9MICO</name>
<dbReference type="RefSeq" id="WP_116757566.1">
    <property type="nucleotide sequence ID" value="NZ_QEOP01000003.1"/>
</dbReference>
<feature type="compositionally biased region" description="Gly residues" evidence="1">
    <location>
        <begin position="50"/>
        <end position="59"/>
    </location>
</feature>
<dbReference type="Proteomes" id="UP000244893">
    <property type="component" value="Unassembled WGS sequence"/>
</dbReference>
<evidence type="ECO:0000313" key="2">
    <source>
        <dbReference type="EMBL" id="PVZ93581.1"/>
    </source>
</evidence>
<evidence type="ECO:0000256" key="1">
    <source>
        <dbReference type="SAM" id="MobiDB-lite"/>
    </source>
</evidence>
<comment type="caution">
    <text evidence="2">The sequence shown here is derived from an EMBL/GenBank/DDBJ whole genome shotgun (WGS) entry which is preliminary data.</text>
</comment>
<organism evidence="2 3">
    <name type="scientific">Amnibacterium flavum</name>
    <dbReference type="NCBI Taxonomy" id="2173173"/>
    <lineage>
        <taxon>Bacteria</taxon>
        <taxon>Bacillati</taxon>
        <taxon>Actinomycetota</taxon>
        <taxon>Actinomycetes</taxon>
        <taxon>Micrococcales</taxon>
        <taxon>Microbacteriaceae</taxon>
        <taxon>Amnibacterium</taxon>
    </lineage>
</organism>
<feature type="region of interest" description="Disordered" evidence="1">
    <location>
        <begin position="20"/>
        <end position="75"/>
    </location>
</feature>
<sequence>MVGGPEIGDAAAAVLGASAPCGAEPASTTGPPVSPGPEATGAGAAVAGAAGAGTAGSGAAGAPLGDTHSLEEGAGGVASAAAVSSGRSSVGSFITARIYSRR</sequence>
<proteinExistence type="predicted"/>